<evidence type="ECO:0000256" key="1">
    <source>
        <dbReference type="SAM" id="MobiDB-lite"/>
    </source>
</evidence>
<name>A0ABQ2MIV6_9ACTN</name>
<feature type="domain" description="DUF4350" evidence="3">
    <location>
        <begin position="106"/>
        <end position="310"/>
    </location>
</feature>
<feature type="region of interest" description="Disordered" evidence="1">
    <location>
        <begin position="1"/>
        <end position="70"/>
    </location>
</feature>
<dbReference type="Pfam" id="PF14258">
    <property type="entry name" value="DUF4350"/>
    <property type="match status" value="1"/>
</dbReference>
<sequence>MTDSPGTRDTATPAQPTSSTTPTGAQATPPTGTTGTTGTSAEPPTGTPTQPANTPPPGAPSTSTAPTPRQLWTRSRGIVLAVVILLAAAVAIAAVRSGAQHGRLDPRSADPYGSRAVSELLADRGVSTRVVTTTEEARSAAGPDTTLLVANPDLLTDRQQSRLHDATEGSGGRTVLVAPGTPSVSRLAPGVTADAATSFDSTLSPDCSLPAARRAGSADVGGIRYDTLVPGAEACYLDDGLPSLLHLPATTAKDASPETGDNTEDSQEDAPEKPGQTPARGNTVILGAPDILHNDRLDEHGNASLALQLLGSRPHLVWYLPSLSDDAVDDTADDSFFDLIPSGWLWGTLQLTVAAVLAALWRARRLGPLVPENLPVAIRASETAEGRARLYRKADARDRAAAALRSATRTRLAPLVGVPAARAHTPEALLPALTSRLHTPGQDPHPLLFGPPPGDDAGLIALADQLDALESEVRTS</sequence>
<evidence type="ECO:0000313" key="4">
    <source>
        <dbReference type="EMBL" id="GGO52701.1"/>
    </source>
</evidence>
<dbReference type="Proteomes" id="UP000656881">
    <property type="component" value="Unassembled WGS sequence"/>
</dbReference>
<comment type="caution">
    <text evidence="4">The sequence shown here is derived from an EMBL/GenBank/DDBJ whole genome shotgun (WGS) entry which is preliminary data.</text>
</comment>
<gene>
    <name evidence="4" type="ORF">GCM10012286_58390</name>
</gene>
<evidence type="ECO:0000313" key="5">
    <source>
        <dbReference type="Proteomes" id="UP000656881"/>
    </source>
</evidence>
<feature type="transmembrane region" description="Helical" evidence="2">
    <location>
        <begin position="78"/>
        <end position="99"/>
    </location>
</feature>
<dbReference type="EMBL" id="BMNG01000013">
    <property type="protein sequence ID" value="GGO52701.1"/>
    <property type="molecule type" value="Genomic_DNA"/>
</dbReference>
<proteinExistence type="predicted"/>
<keyword evidence="5" id="KW-1185">Reference proteome</keyword>
<keyword evidence="2" id="KW-0472">Membrane</keyword>
<evidence type="ECO:0000256" key="2">
    <source>
        <dbReference type="SAM" id="Phobius"/>
    </source>
</evidence>
<keyword evidence="2" id="KW-1133">Transmembrane helix</keyword>
<dbReference type="InterPro" id="IPR025646">
    <property type="entry name" value="DUF4350"/>
</dbReference>
<organism evidence="4 5">
    <name type="scientific">Streptomyces lasiicapitis</name>
    <dbReference type="NCBI Taxonomy" id="1923961"/>
    <lineage>
        <taxon>Bacteria</taxon>
        <taxon>Bacillati</taxon>
        <taxon>Actinomycetota</taxon>
        <taxon>Actinomycetes</taxon>
        <taxon>Kitasatosporales</taxon>
        <taxon>Streptomycetaceae</taxon>
        <taxon>Streptomyces</taxon>
    </lineage>
</organism>
<protein>
    <recommendedName>
        <fullName evidence="3">DUF4350 domain-containing protein</fullName>
    </recommendedName>
</protein>
<dbReference type="RefSeq" id="WP_189176214.1">
    <property type="nucleotide sequence ID" value="NZ_BMNG01000013.1"/>
</dbReference>
<evidence type="ECO:0000259" key="3">
    <source>
        <dbReference type="Pfam" id="PF14258"/>
    </source>
</evidence>
<accession>A0ABQ2MIV6</accession>
<reference evidence="5" key="1">
    <citation type="journal article" date="2019" name="Int. J. Syst. Evol. Microbiol.">
        <title>The Global Catalogue of Microorganisms (GCM) 10K type strain sequencing project: providing services to taxonomists for standard genome sequencing and annotation.</title>
        <authorList>
            <consortium name="The Broad Institute Genomics Platform"/>
            <consortium name="The Broad Institute Genome Sequencing Center for Infectious Disease"/>
            <person name="Wu L."/>
            <person name="Ma J."/>
        </authorList>
    </citation>
    <scope>NUCLEOTIDE SEQUENCE [LARGE SCALE GENOMIC DNA]</scope>
    <source>
        <strain evidence="5">CGMCC 4.7349</strain>
    </source>
</reference>
<keyword evidence="2" id="KW-0812">Transmembrane</keyword>
<feature type="region of interest" description="Disordered" evidence="1">
    <location>
        <begin position="252"/>
        <end position="282"/>
    </location>
</feature>
<feature type="compositionally biased region" description="Low complexity" evidence="1">
    <location>
        <begin position="10"/>
        <end position="52"/>
    </location>
</feature>